<dbReference type="SMART" id="SM00443">
    <property type="entry name" value="G_patch"/>
    <property type="match status" value="1"/>
</dbReference>
<comment type="subcellular location">
    <subcellularLocation>
        <location evidence="1">Nucleus</location>
    </subcellularLocation>
</comment>
<evidence type="ECO:0000256" key="5">
    <source>
        <dbReference type="SAM" id="MobiDB-lite"/>
    </source>
</evidence>
<gene>
    <name evidence="7" type="ORF">JKP88DRAFT_256622</name>
</gene>
<evidence type="ECO:0000256" key="2">
    <source>
        <dbReference type="ARBA" id="ARBA00022664"/>
    </source>
</evidence>
<dbReference type="Pfam" id="PF01585">
    <property type="entry name" value="G-patch"/>
    <property type="match status" value="1"/>
</dbReference>
<dbReference type="GO" id="GO:0006397">
    <property type="term" value="P:mRNA processing"/>
    <property type="evidence" value="ECO:0007669"/>
    <property type="project" value="UniProtKB-KW"/>
</dbReference>
<feature type="region of interest" description="Disordered" evidence="5">
    <location>
        <begin position="97"/>
        <end position="177"/>
    </location>
</feature>
<feature type="compositionally biased region" description="Basic and acidic residues" evidence="5">
    <location>
        <begin position="97"/>
        <end position="152"/>
    </location>
</feature>
<dbReference type="GO" id="GO:0003723">
    <property type="term" value="F:RNA binding"/>
    <property type="evidence" value="ECO:0007669"/>
    <property type="project" value="TreeGrafter"/>
</dbReference>
<reference evidence="7" key="1">
    <citation type="submission" date="2021-02" db="EMBL/GenBank/DDBJ databases">
        <title>First Annotated Genome of the Yellow-green Alga Tribonema minus.</title>
        <authorList>
            <person name="Mahan K.M."/>
        </authorList>
    </citation>
    <scope>NUCLEOTIDE SEQUENCE</scope>
    <source>
        <strain evidence="7">UTEX B ZZ1240</strain>
    </source>
</reference>
<proteinExistence type="predicted"/>
<feature type="compositionally biased region" description="Gly residues" evidence="5">
    <location>
        <begin position="200"/>
        <end position="225"/>
    </location>
</feature>
<comment type="caution">
    <text evidence="7">The sequence shown here is derived from an EMBL/GenBank/DDBJ whole genome shotgun (WGS) entry which is preliminary data.</text>
</comment>
<feature type="region of interest" description="Disordered" evidence="5">
    <location>
        <begin position="200"/>
        <end position="243"/>
    </location>
</feature>
<dbReference type="GO" id="GO:0008380">
    <property type="term" value="P:RNA splicing"/>
    <property type="evidence" value="ECO:0007669"/>
    <property type="project" value="UniProtKB-KW"/>
</dbReference>
<dbReference type="PROSITE" id="PS50174">
    <property type="entry name" value="G_PATCH"/>
    <property type="match status" value="1"/>
</dbReference>
<name>A0A835YPB1_9STRA</name>
<accession>A0A835YPB1</accession>
<dbReference type="PANTHER" id="PTHR23340">
    <property type="entry name" value="ARGININE/SERINE RICH SPLICING FACTOR SF4/14"/>
    <property type="match status" value="1"/>
</dbReference>
<keyword evidence="8" id="KW-1185">Reference proteome</keyword>
<evidence type="ECO:0000313" key="7">
    <source>
        <dbReference type="EMBL" id="KAG5178551.1"/>
    </source>
</evidence>
<dbReference type="Proteomes" id="UP000664859">
    <property type="component" value="Unassembled WGS sequence"/>
</dbReference>
<dbReference type="AlphaFoldDB" id="A0A835YPB1"/>
<keyword evidence="4" id="KW-0539">Nucleus</keyword>
<protein>
    <submittedName>
        <fullName evidence="7">Calcium homeostasis endoplasmic reticulum protein</fullName>
    </submittedName>
</protein>
<evidence type="ECO:0000313" key="8">
    <source>
        <dbReference type="Proteomes" id="UP000664859"/>
    </source>
</evidence>
<feature type="domain" description="G-patch" evidence="6">
    <location>
        <begin position="172"/>
        <end position="218"/>
    </location>
</feature>
<dbReference type="OrthoDB" id="203061at2759"/>
<organism evidence="7 8">
    <name type="scientific">Tribonema minus</name>
    <dbReference type="NCBI Taxonomy" id="303371"/>
    <lineage>
        <taxon>Eukaryota</taxon>
        <taxon>Sar</taxon>
        <taxon>Stramenopiles</taxon>
        <taxon>Ochrophyta</taxon>
        <taxon>PX clade</taxon>
        <taxon>Xanthophyceae</taxon>
        <taxon>Tribonematales</taxon>
        <taxon>Tribonemataceae</taxon>
        <taxon>Tribonema</taxon>
    </lineage>
</organism>
<dbReference type="EMBL" id="JAFCMP010000514">
    <property type="protein sequence ID" value="KAG5178551.1"/>
    <property type="molecule type" value="Genomic_DNA"/>
</dbReference>
<evidence type="ECO:0000256" key="1">
    <source>
        <dbReference type="ARBA" id="ARBA00004123"/>
    </source>
</evidence>
<evidence type="ECO:0000256" key="3">
    <source>
        <dbReference type="ARBA" id="ARBA00023187"/>
    </source>
</evidence>
<dbReference type="GO" id="GO:0005654">
    <property type="term" value="C:nucleoplasm"/>
    <property type="evidence" value="ECO:0007669"/>
    <property type="project" value="TreeGrafter"/>
</dbReference>
<keyword evidence="2" id="KW-0507">mRNA processing</keyword>
<keyword evidence="3" id="KW-0508">mRNA splicing</keyword>
<evidence type="ECO:0000259" key="6">
    <source>
        <dbReference type="PROSITE" id="PS50174"/>
    </source>
</evidence>
<sequence>MGGEPWGAPHTPPVGAPASVQSLFPVAAGMAPHGQDIDNMQVGIMVALVRAALRGGAKPYAPINAAAMPPAKPPHIEPGRLEVRLDDFYRRLTLEDDKREREIEREERRREREYGDRDRRGRGDYQHNRRSDSRERDRGGYRERRDWGDRGGGRGGGYRPPPQAMPETQISEENVGFQALKKMGWQEGAGLGVGGKGIAEPVKGGGQMDRGGIGVKPPSGGGGGPEDMYEQYRKAKSYNAGPR</sequence>
<dbReference type="InterPro" id="IPR000467">
    <property type="entry name" value="G_patch_dom"/>
</dbReference>
<evidence type="ECO:0000256" key="4">
    <source>
        <dbReference type="ARBA" id="ARBA00023242"/>
    </source>
</evidence>
<dbReference type="PANTHER" id="PTHR23340:SF0">
    <property type="entry name" value="SURP AND G-PATCH DOMAIN-CONTAINING PROTEIN 1 ISOFORM X1"/>
    <property type="match status" value="1"/>
</dbReference>
<dbReference type="InterPro" id="IPR040169">
    <property type="entry name" value="SUGP1/2"/>
</dbReference>